<sequence length="84" mass="9426">YPHPSHMVLNYLSIPATSIDVKYLFSHGHLILSHTHTQLSVQSIYALLCLGIWSELSLIKDDNVTKVISLLAIEGEPCRWLGLN</sequence>
<organism evidence="2 3">
    <name type="scientific">Paxillus rubicundulus Ve08.2h10</name>
    <dbReference type="NCBI Taxonomy" id="930991"/>
    <lineage>
        <taxon>Eukaryota</taxon>
        <taxon>Fungi</taxon>
        <taxon>Dikarya</taxon>
        <taxon>Basidiomycota</taxon>
        <taxon>Agaricomycotina</taxon>
        <taxon>Agaricomycetes</taxon>
        <taxon>Agaricomycetidae</taxon>
        <taxon>Boletales</taxon>
        <taxon>Paxilineae</taxon>
        <taxon>Paxillaceae</taxon>
        <taxon>Paxillus</taxon>
    </lineage>
</organism>
<name>A0A0D0DR80_9AGAM</name>
<reference evidence="2 3" key="1">
    <citation type="submission" date="2014-04" db="EMBL/GenBank/DDBJ databases">
        <authorList>
            <consortium name="DOE Joint Genome Institute"/>
            <person name="Kuo A."/>
            <person name="Kohler A."/>
            <person name="Jargeat P."/>
            <person name="Nagy L.G."/>
            <person name="Floudas D."/>
            <person name="Copeland A."/>
            <person name="Barry K.W."/>
            <person name="Cichocki N."/>
            <person name="Veneault-Fourrey C."/>
            <person name="LaButti K."/>
            <person name="Lindquist E.A."/>
            <person name="Lipzen A."/>
            <person name="Lundell T."/>
            <person name="Morin E."/>
            <person name="Murat C."/>
            <person name="Sun H."/>
            <person name="Tunlid A."/>
            <person name="Henrissat B."/>
            <person name="Grigoriev I.V."/>
            <person name="Hibbett D.S."/>
            <person name="Martin F."/>
            <person name="Nordberg H.P."/>
            <person name="Cantor M.N."/>
            <person name="Hua S.X."/>
        </authorList>
    </citation>
    <scope>NUCLEOTIDE SEQUENCE [LARGE SCALE GENOMIC DNA]</scope>
    <source>
        <strain evidence="2 3">Ve08.2h10</strain>
    </source>
</reference>
<reference evidence="3" key="2">
    <citation type="submission" date="2015-01" db="EMBL/GenBank/DDBJ databases">
        <title>Evolutionary Origins and Diversification of the Mycorrhizal Mutualists.</title>
        <authorList>
            <consortium name="DOE Joint Genome Institute"/>
            <consortium name="Mycorrhizal Genomics Consortium"/>
            <person name="Kohler A."/>
            <person name="Kuo A."/>
            <person name="Nagy L.G."/>
            <person name="Floudas D."/>
            <person name="Copeland A."/>
            <person name="Barry K.W."/>
            <person name="Cichocki N."/>
            <person name="Veneault-Fourrey C."/>
            <person name="LaButti K."/>
            <person name="Lindquist E.A."/>
            <person name="Lipzen A."/>
            <person name="Lundell T."/>
            <person name="Morin E."/>
            <person name="Murat C."/>
            <person name="Riley R."/>
            <person name="Ohm R."/>
            <person name="Sun H."/>
            <person name="Tunlid A."/>
            <person name="Henrissat B."/>
            <person name="Grigoriev I.V."/>
            <person name="Hibbett D.S."/>
            <person name="Martin F."/>
        </authorList>
    </citation>
    <scope>NUCLEOTIDE SEQUENCE [LARGE SCALE GENOMIC DNA]</scope>
    <source>
        <strain evidence="3">Ve08.2h10</strain>
    </source>
</reference>
<dbReference type="GO" id="GO:0046983">
    <property type="term" value="F:protein dimerization activity"/>
    <property type="evidence" value="ECO:0007669"/>
    <property type="project" value="InterPro"/>
</dbReference>
<feature type="domain" description="HAT C-terminal dimerisation" evidence="1">
    <location>
        <begin position="1"/>
        <end position="53"/>
    </location>
</feature>
<dbReference type="Proteomes" id="UP000054538">
    <property type="component" value="Unassembled WGS sequence"/>
</dbReference>
<evidence type="ECO:0000313" key="2">
    <source>
        <dbReference type="EMBL" id="KIK82110.1"/>
    </source>
</evidence>
<dbReference type="OrthoDB" id="2678088at2759"/>
<dbReference type="Pfam" id="PF05699">
    <property type="entry name" value="Dimer_Tnp_hAT"/>
    <property type="match status" value="1"/>
</dbReference>
<dbReference type="EMBL" id="KN825677">
    <property type="protein sequence ID" value="KIK82110.1"/>
    <property type="molecule type" value="Genomic_DNA"/>
</dbReference>
<protein>
    <recommendedName>
        <fullName evidence="1">HAT C-terminal dimerisation domain-containing protein</fullName>
    </recommendedName>
</protein>
<dbReference type="AlphaFoldDB" id="A0A0D0DR80"/>
<feature type="non-terminal residue" evidence="2">
    <location>
        <position position="1"/>
    </location>
</feature>
<evidence type="ECO:0000313" key="3">
    <source>
        <dbReference type="Proteomes" id="UP000054538"/>
    </source>
</evidence>
<dbReference type="HOGENOM" id="CLU_009123_11_0_1"/>
<proteinExistence type="predicted"/>
<keyword evidence="3" id="KW-1185">Reference proteome</keyword>
<dbReference type="InterPro" id="IPR008906">
    <property type="entry name" value="HATC_C_dom"/>
</dbReference>
<dbReference type="InParanoid" id="A0A0D0DR80"/>
<gene>
    <name evidence="2" type="ORF">PAXRUDRAFT_154520</name>
</gene>
<accession>A0A0D0DR80</accession>
<evidence type="ECO:0000259" key="1">
    <source>
        <dbReference type="Pfam" id="PF05699"/>
    </source>
</evidence>